<dbReference type="GO" id="GO:0032259">
    <property type="term" value="P:methylation"/>
    <property type="evidence" value="ECO:0007669"/>
    <property type="project" value="UniProtKB-KW"/>
</dbReference>
<dbReference type="EC" id="2.1.1.45" evidence="1 4"/>
<comment type="function">
    <text evidence="4">Catalyzes the reductive methylation of 2'-deoxyuridine-5'-monophosphate (dUMP) to 2'-deoxythymidine-5'-monophosphate (dTMP) while utilizing 5,10-methylenetetrahydrofolate (mTHF) as the methyl donor and reductant in the reaction, yielding dihydrofolate (DHF) as a by-product. This enzymatic reaction provides an intracellular de novo source of dTMP, an essential precursor for DNA biosynthesis.</text>
</comment>
<sequence length="387" mass="44758">MEQYLSLVDRILTNGVYKENRTGIGAYTIVGATIEHDMEQGFPLLTTKKIPFRLISSELEFFIKGLTDKKWLQDRNNYIWDEWASKGLVRDKLLNTSVSYGGGEVEKVGIRQNFGIVLSRMWLQYKKDHRDAEGNLVMPPKLRAAIEDFKSNGYLLDPDNFFSEDTSSFEVSWDSLTENKKYFAKEIDDTFIDKILKLGQQLERDLGPVYGFQWRHFGANYNGYHWNHKGYGVDQLGNVVETLKKNPTDRRMLVTAWNPEDLDKMGLPACHYGYQVTVLDGKLNLMWNQRSVDTMLGLPFNIASYGLLLHLLAKESGFKEGKLIGFLGDVHIYENHIDAAREQLLRERRELPTLVTDNFESIFNWEYTQSRVEGYNPHSRIKMQVAV</sequence>
<comment type="pathway">
    <text evidence="4">Pyrimidine metabolism; dTTP biosynthesis.</text>
</comment>
<comment type="subunit">
    <text evidence="4">Homodimer.</text>
</comment>
<feature type="binding site" evidence="4">
    <location>
        <begin position="250"/>
        <end position="251"/>
    </location>
    <ligand>
        <name>dUMP</name>
        <dbReference type="ChEBI" id="CHEBI:246422"/>
        <note>ligand shared between dimeric partners</note>
    </ligand>
</feature>
<dbReference type="GO" id="GO:0005829">
    <property type="term" value="C:cytosol"/>
    <property type="evidence" value="ECO:0007669"/>
    <property type="project" value="TreeGrafter"/>
</dbReference>
<feature type="active site" description="Nucleophile" evidence="4">
    <location>
        <position position="270"/>
    </location>
</feature>
<evidence type="ECO:0000256" key="3">
    <source>
        <dbReference type="ARBA" id="ARBA00022679"/>
    </source>
</evidence>
<protein>
    <recommendedName>
        <fullName evidence="1 4">Thymidylate synthase</fullName>
        <shortName evidence="4">TS</shortName>
        <shortName evidence="4">TSase</shortName>
        <ecNumber evidence="1 4">2.1.1.45</ecNumber>
    </recommendedName>
</protein>
<dbReference type="NCBIfam" id="TIGR03284">
    <property type="entry name" value="thym_sym"/>
    <property type="match status" value="1"/>
</dbReference>
<dbReference type="GO" id="GO:0004799">
    <property type="term" value="F:thymidylate synthase activity"/>
    <property type="evidence" value="ECO:0007669"/>
    <property type="project" value="UniProtKB-UniRule"/>
</dbReference>
<name>A0A1G1XSD6_9BACT</name>
<feature type="binding site" description="in other chain" evidence="4">
    <location>
        <begin position="290"/>
        <end position="293"/>
    </location>
    <ligand>
        <name>dUMP</name>
        <dbReference type="ChEBI" id="CHEBI:246422"/>
        <note>ligand shared between dimeric partners</note>
    </ligand>
</feature>
<feature type="binding site" description="in other chain" evidence="4">
    <location>
        <position position="301"/>
    </location>
    <ligand>
        <name>dUMP</name>
        <dbReference type="ChEBI" id="CHEBI:246422"/>
        <note>ligand shared between dimeric partners</note>
    </ligand>
</feature>
<feature type="binding site" description="in other chain" evidence="4">
    <location>
        <position position="21"/>
    </location>
    <ligand>
        <name>dUMP</name>
        <dbReference type="ChEBI" id="CHEBI:246422"/>
        <note>ligand shared between dimeric partners</note>
    </ligand>
</feature>
<dbReference type="HAMAP" id="MF_00008">
    <property type="entry name" value="Thymidy_synth_bact"/>
    <property type="match status" value="1"/>
</dbReference>
<comment type="catalytic activity">
    <reaction evidence="4">
        <text>dUMP + (6R)-5,10-methylene-5,6,7,8-tetrahydrofolate = 7,8-dihydrofolate + dTMP</text>
        <dbReference type="Rhea" id="RHEA:12104"/>
        <dbReference type="ChEBI" id="CHEBI:15636"/>
        <dbReference type="ChEBI" id="CHEBI:57451"/>
        <dbReference type="ChEBI" id="CHEBI:63528"/>
        <dbReference type="ChEBI" id="CHEBI:246422"/>
        <dbReference type="EC" id="2.1.1.45"/>
    </reaction>
</comment>
<evidence type="ECO:0000256" key="2">
    <source>
        <dbReference type="ARBA" id="ARBA00022603"/>
    </source>
</evidence>
<dbReference type="CDD" id="cd00351">
    <property type="entry name" value="TS_Pyrimidine_HMase"/>
    <property type="match status" value="1"/>
</dbReference>
<dbReference type="AlphaFoldDB" id="A0A1G1XSD6"/>
<comment type="caution">
    <text evidence="6">The sequence shown here is derived from an EMBL/GenBank/DDBJ whole genome shotgun (WGS) entry which is preliminary data.</text>
</comment>
<comment type="caution">
    <text evidence="4">Lacks conserved residue(s) required for the propagation of feature annotation.</text>
</comment>
<dbReference type="EMBL" id="MHIB01000047">
    <property type="protein sequence ID" value="OGY42973.1"/>
    <property type="molecule type" value="Genomic_DNA"/>
</dbReference>
<evidence type="ECO:0000313" key="6">
    <source>
        <dbReference type="EMBL" id="OGY42973.1"/>
    </source>
</evidence>
<feature type="binding site" description="in other chain" evidence="4">
    <location>
        <begin position="331"/>
        <end position="333"/>
    </location>
    <ligand>
        <name>dUMP</name>
        <dbReference type="ChEBI" id="CHEBI:246422"/>
        <note>ligand shared between dimeric partners</note>
    </ligand>
</feature>
<evidence type="ECO:0000256" key="4">
    <source>
        <dbReference type="HAMAP-Rule" id="MF_00008"/>
    </source>
</evidence>
<dbReference type="InterPro" id="IPR045097">
    <property type="entry name" value="Thymidate_synth/dCMP_Mease"/>
</dbReference>
<keyword evidence="2 4" id="KW-0489">Methyltransferase</keyword>
<organism evidence="6 7">
    <name type="scientific">Candidatus Buchananbacteria bacterium RIFCSPHIGHO2_01_FULL_39_14</name>
    <dbReference type="NCBI Taxonomy" id="1797532"/>
    <lineage>
        <taxon>Bacteria</taxon>
        <taxon>Candidatus Buchananiibacteriota</taxon>
    </lineage>
</organism>
<dbReference type="PANTHER" id="PTHR11548">
    <property type="entry name" value="THYMIDYLATE SYNTHASE 1"/>
    <property type="match status" value="1"/>
</dbReference>
<dbReference type="InterPro" id="IPR023451">
    <property type="entry name" value="Thymidate_synth/dCMP_Mease_dom"/>
</dbReference>
<keyword evidence="4" id="KW-0545">Nucleotide biosynthesis</keyword>
<keyword evidence="4" id="KW-0963">Cytoplasm</keyword>
<dbReference type="GO" id="GO:0006231">
    <property type="term" value="P:dTMP biosynthetic process"/>
    <property type="evidence" value="ECO:0007669"/>
    <property type="project" value="UniProtKB-UniRule"/>
</dbReference>
<proteinExistence type="inferred from homology"/>
<evidence type="ECO:0000259" key="5">
    <source>
        <dbReference type="Pfam" id="PF00303"/>
    </source>
</evidence>
<evidence type="ECO:0000313" key="7">
    <source>
        <dbReference type="Proteomes" id="UP000178930"/>
    </source>
</evidence>
<accession>A0A1G1XSD6</accession>
<feature type="binding site" evidence="4">
    <location>
        <position position="386"/>
    </location>
    <ligand>
        <name>(6R)-5,10-methylene-5,6,7,8-tetrahydrofolate</name>
        <dbReference type="ChEBI" id="CHEBI:15636"/>
    </ligand>
</feature>
<feature type="binding site" evidence="4">
    <location>
        <position position="293"/>
    </location>
    <ligand>
        <name>(6R)-5,10-methylene-5,6,7,8-tetrahydrofolate</name>
        <dbReference type="ChEBI" id="CHEBI:15636"/>
    </ligand>
</feature>
<dbReference type="InterPro" id="IPR000398">
    <property type="entry name" value="Thymidylate_synthase"/>
</dbReference>
<dbReference type="GO" id="GO:0006235">
    <property type="term" value="P:dTTP biosynthetic process"/>
    <property type="evidence" value="ECO:0007669"/>
    <property type="project" value="UniProtKB-UniRule"/>
</dbReference>
<gene>
    <name evidence="4" type="primary">thyA</name>
    <name evidence="6" type="ORF">A2729_05035</name>
</gene>
<comment type="similarity">
    <text evidence="4">Belongs to the thymidylate synthase family. Bacterial-type ThyA subfamily.</text>
</comment>
<evidence type="ECO:0000256" key="1">
    <source>
        <dbReference type="ARBA" id="ARBA00011947"/>
    </source>
</evidence>
<feature type="domain" description="Thymidylate synthase/dCMP hydroxymethylase" evidence="5">
    <location>
        <begin position="2"/>
        <end position="387"/>
    </location>
</feature>
<comment type="subcellular location">
    <subcellularLocation>
        <location evidence="4">Cytoplasm</location>
    </subcellularLocation>
</comment>
<dbReference type="InterPro" id="IPR036926">
    <property type="entry name" value="Thymidate_synth/dCMP_Mease_sf"/>
</dbReference>
<dbReference type="Pfam" id="PF00303">
    <property type="entry name" value="Thymidylat_synt"/>
    <property type="match status" value="1"/>
</dbReference>
<dbReference type="SUPFAM" id="SSF55831">
    <property type="entry name" value="Thymidylate synthase/dCMP hydroxymethylase"/>
    <property type="match status" value="1"/>
</dbReference>
<keyword evidence="3 4" id="KW-0808">Transferase</keyword>
<dbReference type="PANTHER" id="PTHR11548:SF1">
    <property type="entry name" value="THYMIDYLATE SYNTHASE 1"/>
    <property type="match status" value="1"/>
</dbReference>
<dbReference type="STRING" id="1797532.A2729_05035"/>
<reference evidence="6 7" key="1">
    <citation type="journal article" date="2016" name="Nat. Commun.">
        <title>Thousands of microbial genomes shed light on interconnected biogeochemical processes in an aquifer system.</title>
        <authorList>
            <person name="Anantharaman K."/>
            <person name="Brown C.T."/>
            <person name="Hug L.A."/>
            <person name="Sharon I."/>
            <person name="Castelle C.J."/>
            <person name="Probst A.J."/>
            <person name="Thomas B.C."/>
            <person name="Singh A."/>
            <person name="Wilkins M.J."/>
            <person name="Karaoz U."/>
            <person name="Brodie E.L."/>
            <person name="Williams K.H."/>
            <person name="Hubbard S.S."/>
            <person name="Banfield J.F."/>
        </authorList>
    </citation>
    <scope>NUCLEOTIDE SEQUENCE [LARGE SCALE GENOMIC DNA]</scope>
</reference>
<dbReference type="UniPathway" id="UPA00575"/>
<dbReference type="Gene3D" id="3.30.572.10">
    <property type="entry name" value="Thymidylate synthase/dCMP hydroxymethylase domain"/>
    <property type="match status" value="2"/>
</dbReference>
<dbReference type="Proteomes" id="UP000178930">
    <property type="component" value="Unassembled WGS sequence"/>
</dbReference>